<evidence type="ECO:0000259" key="1">
    <source>
        <dbReference type="PROSITE" id="PS51352"/>
    </source>
</evidence>
<dbReference type="GO" id="GO:0015035">
    <property type="term" value="F:protein-disulfide reductase activity"/>
    <property type="evidence" value="ECO:0007669"/>
    <property type="project" value="TreeGrafter"/>
</dbReference>
<feature type="domain" description="Thioredoxin" evidence="1">
    <location>
        <begin position="1"/>
        <end position="105"/>
    </location>
</feature>
<sequence length="118" mass="12132">MSIPAIASEAEFERVLAGPGPVLVEFTGPNCIICGKLKPMLEAAAAQAPVSIVEADAARLPALAERFAIRSVPTLILFRGGEAVGRKVGFSTAAELRRWVAHAGAPSVAAAAEGARAR</sequence>
<accession>A0A916U1K1</accession>
<keyword evidence="3" id="KW-1185">Reference proteome</keyword>
<proteinExistence type="predicted"/>
<gene>
    <name evidence="2" type="ORF">GCM10010994_10230</name>
</gene>
<evidence type="ECO:0000313" key="2">
    <source>
        <dbReference type="EMBL" id="GGC53087.1"/>
    </source>
</evidence>
<reference evidence="2" key="2">
    <citation type="submission" date="2020-09" db="EMBL/GenBank/DDBJ databases">
        <authorList>
            <person name="Sun Q."/>
            <person name="Zhou Y."/>
        </authorList>
    </citation>
    <scope>NUCLEOTIDE SEQUENCE</scope>
    <source>
        <strain evidence="2">CGMCC 1.12919</strain>
    </source>
</reference>
<dbReference type="RefSeq" id="WP_188608075.1">
    <property type="nucleotide sequence ID" value="NZ_BMGG01000002.1"/>
</dbReference>
<reference evidence="2" key="1">
    <citation type="journal article" date="2014" name="Int. J. Syst. Evol. Microbiol.">
        <title>Complete genome sequence of Corynebacterium casei LMG S-19264T (=DSM 44701T), isolated from a smear-ripened cheese.</title>
        <authorList>
            <consortium name="US DOE Joint Genome Institute (JGI-PGF)"/>
            <person name="Walter F."/>
            <person name="Albersmeier A."/>
            <person name="Kalinowski J."/>
            <person name="Ruckert C."/>
        </authorList>
    </citation>
    <scope>NUCLEOTIDE SEQUENCE</scope>
    <source>
        <strain evidence="2">CGMCC 1.12919</strain>
    </source>
</reference>
<name>A0A916U1K1_9HYPH</name>
<dbReference type="InterPro" id="IPR013766">
    <property type="entry name" value="Thioredoxin_domain"/>
</dbReference>
<dbReference type="Pfam" id="PF00085">
    <property type="entry name" value="Thioredoxin"/>
    <property type="match status" value="1"/>
</dbReference>
<dbReference type="PANTHER" id="PTHR45663">
    <property type="entry name" value="GEO12009P1"/>
    <property type="match status" value="1"/>
</dbReference>
<dbReference type="PANTHER" id="PTHR45663:SF11">
    <property type="entry name" value="GEO12009P1"/>
    <property type="match status" value="1"/>
</dbReference>
<evidence type="ECO:0000313" key="3">
    <source>
        <dbReference type="Proteomes" id="UP000637002"/>
    </source>
</evidence>
<comment type="caution">
    <text evidence="2">The sequence shown here is derived from an EMBL/GenBank/DDBJ whole genome shotgun (WGS) entry which is preliminary data.</text>
</comment>
<dbReference type="EMBL" id="BMGG01000002">
    <property type="protein sequence ID" value="GGC53087.1"/>
    <property type="molecule type" value="Genomic_DNA"/>
</dbReference>
<dbReference type="GO" id="GO:0005829">
    <property type="term" value="C:cytosol"/>
    <property type="evidence" value="ECO:0007669"/>
    <property type="project" value="TreeGrafter"/>
</dbReference>
<dbReference type="SUPFAM" id="SSF52833">
    <property type="entry name" value="Thioredoxin-like"/>
    <property type="match status" value="1"/>
</dbReference>
<dbReference type="GO" id="GO:0045454">
    <property type="term" value="P:cell redox homeostasis"/>
    <property type="evidence" value="ECO:0007669"/>
    <property type="project" value="TreeGrafter"/>
</dbReference>
<organism evidence="2 3">
    <name type="scientific">Chelatococcus reniformis</name>
    <dbReference type="NCBI Taxonomy" id="1494448"/>
    <lineage>
        <taxon>Bacteria</taxon>
        <taxon>Pseudomonadati</taxon>
        <taxon>Pseudomonadota</taxon>
        <taxon>Alphaproteobacteria</taxon>
        <taxon>Hyphomicrobiales</taxon>
        <taxon>Chelatococcaceae</taxon>
        <taxon>Chelatococcus</taxon>
    </lineage>
</organism>
<dbReference type="InterPro" id="IPR036249">
    <property type="entry name" value="Thioredoxin-like_sf"/>
</dbReference>
<protein>
    <recommendedName>
        <fullName evidence="1">Thioredoxin domain-containing protein</fullName>
    </recommendedName>
</protein>
<dbReference type="Gene3D" id="3.40.30.10">
    <property type="entry name" value="Glutaredoxin"/>
    <property type="match status" value="1"/>
</dbReference>
<dbReference type="PROSITE" id="PS51352">
    <property type="entry name" value="THIOREDOXIN_2"/>
    <property type="match status" value="1"/>
</dbReference>
<dbReference type="Proteomes" id="UP000637002">
    <property type="component" value="Unassembled WGS sequence"/>
</dbReference>
<dbReference type="AlphaFoldDB" id="A0A916U1K1"/>
<dbReference type="CDD" id="cd02947">
    <property type="entry name" value="TRX_family"/>
    <property type="match status" value="1"/>
</dbReference>